<dbReference type="FunFam" id="3.40.47.10:FF:000004">
    <property type="entry name" value="3-oxoacyl-[acyl-carrier-protein] synthase 3"/>
    <property type="match status" value="1"/>
</dbReference>
<dbReference type="CDD" id="cd00830">
    <property type="entry name" value="KAS_III"/>
    <property type="match status" value="1"/>
</dbReference>
<dbReference type="HAMAP" id="MF_01815">
    <property type="entry name" value="FabH"/>
    <property type="match status" value="1"/>
</dbReference>
<comment type="subcellular location">
    <subcellularLocation>
        <location evidence="12">Cytoplasm</location>
    </subcellularLocation>
</comment>
<dbReference type="EC" id="2.3.1.180" evidence="3 12"/>
<evidence type="ECO:0000256" key="12">
    <source>
        <dbReference type="HAMAP-Rule" id="MF_01815"/>
    </source>
</evidence>
<comment type="domain">
    <text evidence="12">The last Arg residue of the ACP-binding site is essential for the weak association between ACP/AcpP and FabH.</text>
</comment>
<dbReference type="RefSeq" id="WP_100265689.1">
    <property type="nucleotide sequence ID" value="NZ_CP018800.1"/>
</dbReference>
<organism evidence="15 16">
    <name type="scientific">Mariprofundus ferrinatatus</name>
    <dbReference type="NCBI Taxonomy" id="1921087"/>
    <lineage>
        <taxon>Bacteria</taxon>
        <taxon>Pseudomonadati</taxon>
        <taxon>Pseudomonadota</taxon>
        <taxon>Candidatius Mariprofundia</taxon>
        <taxon>Mariprofundales</taxon>
        <taxon>Mariprofundaceae</taxon>
        <taxon>Mariprofundus</taxon>
    </lineage>
</organism>
<dbReference type="UniPathway" id="UPA00094"/>
<name>A0A2K8LDG7_9PROT</name>
<dbReference type="Pfam" id="PF08541">
    <property type="entry name" value="ACP_syn_III_C"/>
    <property type="match status" value="1"/>
</dbReference>
<evidence type="ECO:0000256" key="11">
    <source>
        <dbReference type="ARBA" id="ARBA00051096"/>
    </source>
</evidence>
<evidence type="ECO:0000256" key="10">
    <source>
        <dbReference type="ARBA" id="ARBA00023315"/>
    </source>
</evidence>
<keyword evidence="6 12" id="KW-0276">Fatty acid metabolism</keyword>
<keyword evidence="7 12" id="KW-0443">Lipid metabolism</keyword>
<dbReference type="Gene3D" id="3.40.47.10">
    <property type="match status" value="1"/>
</dbReference>
<comment type="catalytic activity">
    <reaction evidence="11">
        <text>malonyl-[ACP] + acetyl-CoA + H(+) = 3-oxobutanoyl-[ACP] + CO2 + CoA</text>
        <dbReference type="Rhea" id="RHEA:12080"/>
        <dbReference type="Rhea" id="RHEA-COMP:9623"/>
        <dbReference type="Rhea" id="RHEA-COMP:9625"/>
        <dbReference type="ChEBI" id="CHEBI:15378"/>
        <dbReference type="ChEBI" id="CHEBI:16526"/>
        <dbReference type="ChEBI" id="CHEBI:57287"/>
        <dbReference type="ChEBI" id="CHEBI:57288"/>
        <dbReference type="ChEBI" id="CHEBI:78449"/>
        <dbReference type="ChEBI" id="CHEBI:78450"/>
        <dbReference type="EC" id="2.3.1.180"/>
    </reaction>
    <physiologicalReaction direction="left-to-right" evidence="11">
        <dbReference type="Rhea" id="RHEA:12081"/>
    </physiologicalReaction>
</comment>
<dbReference type="Proteomes" id="UP000231637">
    <property type="component" value="Chromosome"/>
</dbReference>
<protein>
    <recommendedName>
        <fullName evidence="3 12">Beta-ketoacyl-[acyl-carrier-protein] synthase III</fullName>
        <shortName evidence="12">Beta-ketoacyl-ACP synthase III</shortName>
        <shortName evidence="12">KAS III</shortName>
        <ecNumber evidence="3 12">2.3.1.180</ecNumber>
    </recommendedName>
    <alternativeName>
        <fullName evidence="12">3-oxoacyl-[acyl-carrier-protein] synthase 3</fullName>
    </alternativeName>
    <alternativeName>
        <fullName evidence="12">3-oxoacyl-[acyl-carrier-protein] synthase III</fullName>
    </alternativeName>
</protein>
<dbReference type="OrthoDB" id="5289049at2"/>
<evidence type="ECO:0000259" key="13">
    <source>
        <dbReference type="Pfam" id="PF08541"/>
    </source>
</evidence>
<evidence type="ECO:0000256" key="5">
    <source>
        <dbReference type="ARBA" id="ARBA00022679"/>
    </source>
</evidence>
<proteinExistence type="inferred from homology"/>
<keyword evidence="12" id="KW-0963">Cytoplasm</keyword>
<sequence>MSLRSVHITGIGGYLPDRIMTNADLEKMVDTTDAWIRERTGIRQRHIIAPEQMTSDLAVEAAKIAMADAGVTIDDIDALIVATTTPDLIFPATATVVQCKLGGKDFPAWDIQAVCSGFVYGLAQAEGMMRAGMFKRVLLIGAEAMSRIIDWRDRGTCILFGDGAGAVVLEAGEPDAENGMIGSVLHADGAYRDLLKAHHPHPPSSPEMHHSEKHHEAADFEIDSAGAAAVEMKGNEVFRVAVTKLGDVVKEILAKYDMKDSDIDWLVPHQANIRIIQATAKKLKMDLDRVALTVEKHGNTSSASVPMALNDLYISGRLEKGQLILLEAFAGGFAWGANLVRWSK</sequence>
<evidence type="ECO:0000256" key="3">
    <source>
        <dbReference type="ARBA" id="ARBA00012333"/>
    </source>
</evidence>
<keyword evidence="8 12" id="KW-0275">Fatty acid biosynthesis</keyword>
<dbReference type="PANTHER" id="PTHR43091:SF1">
    <property type="entry name" value="BETA-KETOACYL-[ACYL-CARRIER-PROTEIN] SYNTHASE III, CHLOROPLASTIC"/>
    <property type="match status" value="1"/>
</dbReference>
<dbReference type="NCBIfam" id="NF006829">
    <property type="entry name" value="PRK09352.1"/>
    <property type="match status" value="1"/>
</dbReference>
<feature type="domain" description="Beta-ketoacyl-[acyl-carrier-protein] synthase III C-terminal" evidence="13">
    <location>
        <begin position="253"/>
        <end position="342"/>
    </location>
</feature>
<evidence type="ECO:0000256" key="9">
    <source>
        <dbReference type="ARBA" id="ARBA00023268"/>
    </source>
</evidence>
<keyword evidence="10 12" id="KW-0012">Acyltransferase</keyword>
<keyword evidence="16" id="KW-1185">Reference proteome</keyword>
<evidence type="ECO:0000313" key="16">
    <source>
        <dbReference type="Proteomes" id="UP000231637"/>
    </source>
</evidence>
<dbReference type="Pfam" id="PF08545">
    <property type="entry name" value="ACP_syn_III"/>
    <property type="match status" value="1"/>
</dbReference>
<keyword evidence="4 12" id="KW-0444">Lipid biosynthesis</keyword>
<evidence type="ECO:0000256" key="4">
    <source>
        <dbReference type="ARBA" id="ARBA00022516"/>
    </source>
</evidence>
<dbReference type="PANTHER" id="PTHR43091">
    <property type="entry name" value="3-OXOACYL-[ACYL-CARRIER-PROTEIN] SYNTHASE"/>
    <property type="match status" value="1"/>
</dbReference>
<dbReference type="GO" id="GO:0005737">
    <property type="term" value="C:cytoplasm"/>
    <property type="evidence" value="ECO:0007669"/>
    <property type="project" value="UniProtKB-SubCell"/>
</dbReference>
<dbReference type="NCBIfam" id="TIGR00747">
    <property type="entry name" value="fabH"/>
    <property type="match status" value="1"/>
</dbReference>
<keyword evidence="9 12" id="KW-0511">Multifunctional enzyme</keyword>
<gene>
    <name evidence="12" type="primary">fabH</name>
    <name evidence="15" type="ORF">Ga0123462_1463</name>
</gene>
<comment type="pathway">
    <text evidence="1 12">Lipid metabolism; fatty acid biosynthesis.</text>
</comment>
<feature type="active site" evidence="12">
    <location>
        <position position="269"/>
    </location>
</feature>
<reference evidence="15 16" key="1">
    <citation type="submission" date="2016-12" db="EMBL/GenBank/DDBJ databases">
        <title>Isolation and genomic insights into novel planktonic Zetaproteobacteria from stratified waters of the Chesapeake Bay.</title>
        <authorList>
            <person name="McAllister S.M."/>
            <person name="Kato S."/>
            <person name="Chan C.S."/>
            <person name="Chiu B.K."/>
            <person name="Field E.K."/>
        </authorList>
    </citation>
    <scope>NUCLEOTIDE SEQUENCE [LARGE SCALE GENOMIC DNA]</scope>
    <source>
        <strain evidence="15 16">CP-8</strain>
    </source>
</reference>
<dbReference type="GO" id="GO:0004315">
    <property type="term" value="F:3-oxoacyl-[acyl-carrier-protein] synthase activity"/>
    <property type="evidence" value="ECO:0007669"/>
    <property type="project" value="InterPro"/>
</dbReference>
<evidence type="ECO:0000256" key="2">
    <source>
        <dbReference type="ARBA" id="ARBA00008642"/>
    </source>
</evidence>
<dbReference type="GO" id="GO:0033818">
    <property type="term" value="F:beta-ketoacyl-acyl-carrier-protein synthase III activity"/>
    <property type="evidence" value="ECO:0007669"/>
    <property type="project" value="UniProtKB-UniRule"/>
</dbReference>
<comment type="subunit">
    <text evidence="12">Homodimer.</text>
</comment>
<dbReference type="GO" id="GO:0006633">
    <property type="term" value="P:fatty acid biosynthetic process"/>
    <property type="evidence" value="ECO:0007669"/>
    <property type="project" value="UniProtKB-UniRule"/>
</dbReference>
<evidence type="ECO:0000259" key="14">
    <source>
        <dbReference type="Pfam" id="PF08545"/>
    </source>
</evidence>
<feature type="active site" evidence="12">
    <location>
        <position position="299"/>
    </location>
</feature>
<comment type="function">
    <text evidence="12">Catalyzes the condensation reaction of fatty acid synthesis by the addition to an acyl acceptor of two carbons from malonyl-ACP. Catalyzes the first condensation reaction which initiates fatty acid synthesis and may therefore play a role in governing the total rate of fatty acid production. Possesses both acetoacetyl-ACP synthase and acetyl transacylase activities. Its substrate specificity determines the biosynthesis of branched-chain and/or straight-chain of fatty acids.</text>
</comment>
<comment type="similarity">
    <text evidence="2 12">Belongs to the thiolase-like superfamily. FabH family.</text>
</comment>
<dbReference type="InterPro" id="IPR016039">
    <property type="entry name" value="Thiolase-like"/>
</dbReference>
<evidence type="ECO:0000256" key="6">
    <source>
        <dbReference type="ARBA" id="ARBA00022832"/>
    </source>
</evidence>
<evidence type="ECO:0000256" key="7">
    <source>
        <dbReference type="ARBA" id="ARBA00023098"/>
    </source>
</evidence>
<dbReference type="InterPro" id="IPR013751">
    <property type="entry name" value="ACP_syn_III_N"/>
</dbReference>
<feature type="region of interest" description="ACP-binding" evidence="12">
    <location>
        <begin position="270"/>
        <end position="274"/>
    </location>
</feature>
<dbReference type="InterPro" id="IPR013747">
    <property type="entry name" value="ACP_syn_III_C"/>
</dbReference>
<feature type="active site" evidence="12">
    <location>
        <position position="115"/>
    </location>
</feature>
<dbReference type="AlphaFoldDB" id="A0A2K8LDG7"/>
<keyword evidence="5 12" id="KW-0808">Transferase</keyword>
<feature type="domain" description="Beta-ketoacyl-[acyl-carrier-protein] synthase III N-terminal" evidence="14">
    <location>
        <begin position="110"/>
        <end position="189"/>
    </location>
</feature>
<dbReference type="InterPro" id="IPR004655">
    <property type="entry name" value="FabH"/>
</dbReference>
<evidence type="ECO:0000313" key="15">
    <source>
        <dbReference type="EMBL" id="ATX82326.1"/>
    </source>
</evidence>
<evidence type="ECO:0000256" key="1">
    <source>
        <dbReference type="ARBA" id="ARBA00005194"/>
    </source>
</evidence>
<dbReference type="KEGG" id="mfn:Ga0123462_1463"/>
<evidence type="ECO:0000256" key="8">
    <source>
        <dbReference type="ARBA" id="ARBA00023160"/>
    </source>
</evidence>
<dbReference type="EMBL" id="CP018800">
    <property type="protein sequence ID" value="ATX82326.1"/>
    <property type="molecule type" value="Genomic_DNA"/>
</dbReference>
<accession>A0A2K8LDG7</accession>
<dbReference type="SUPFAM" id="SSF53901">
    <property type="entry name" value="Thiolase-like"/>
    <property type="match status" value="1"/>
</dbReference>